<dbReference type="PANTHER" id="PTHR38789:SF1">
    <property type="entry name" value="GLUCOSE-REPRESSIBLE GENE PROTEIN-RELATED"/>
    <property type="match status" value="1"/>
</dbReference>
<dbReference type="OrthoDB" id="10039103at2759"/>
<reference evidence="2 3" key="1">
    <citation type="submission" date="2012-10" db="EMBL/GenBank/DDBJ databases">
        <title>Genome sequencing and analysis of entomopathogenic fungi Beauveria bassiana D1-5.</title>
        <authorList>
            <person name="Li Q."/>
            <person name="Wang L."/>
            <person name="Zhang Z."/>
            <person name="Wang Q."/>
            <person name="Ren J."/>
            <person name="Wang M."/>
            <person name="Xu W."/>
            <person name="Wang J."/>
            <person name="Lu Y."/>
            <person name="Du Q."/>
            <person name="Sun Z."/>
        </authorList>
    </citation>
    <scope>NUCLEOTIDE SEQUENCE [LARGE SCALE GENOMIC DNA]</scope>
    <source>
        <strain evidence="2 3">D1-5</strain>
    </source>
</reference>
<name>A0A0A2VCG6_BEABA</name>
<evidence type="ECO:0000313" key="3">
    <source>
        <dbReference type="Proteomes" id="UP000030106"/>
    </source>
</evidence>
<comment type="caution">
    <text evidence="2">The sequence shown here is derived from an EMBL/GenBank/DDBJ whole genome shotgun (WGS) entry which is preliminary data.</text>
</comment>
<dbReference type="Proteomes" id="UP000030106">
    <property type="component" value="Unassembled WGS sequence"/>
</dbReference>
<protein>
    <submittedName>
        <fullName evidence="2">Glucose-repressible protein</fullName>
    </submittedName>
</protein>
<dbReference type="InterPro" id="IPR020100">
    <property type="entry name" value="Glc-repressible_Grg1"/>
</dbReference>
<organism evidence="2 3">
    <name type="scientific">Beauveria bassiana D1-5</name>
    <dbReference type="NCBI Taxonomy" id="1245745"/>
    <lineage>
        <taxon>Eukaryota</taxon>
        <taxon>Fungi</taxon>
        <taxon>Dikarya</taxon>
        <taxon>Ascomycota</taxon>
        <taxon>Pezizomycotina</taxon>
        <taxon>Sordariomycetes</taxon>
        <taxon>Hypocreomycetidae</taxon>
        <taxon>Hypocreales</taxon>
        <taxon>Cordycipitaceae</taxon>
        <taxon>Beauveria</taxon>
    </lineage>
</organism>
<accession>A0A0A2VCG6</accession>
<gene>
    <name evidence="2" type="ORF">BBAD15_g10730</name>
</gene>
<dbReference type="eggNOG" id="ENOG502S6FD">
    <property type="taxonomic scope" value="Eukaryota"/>
</dbReference>
<dbReference type="Pfam" id="PF11034">
    <property type="entry name" value="Grg1"/>
    <property type="match status" value="1"/>
</dbReference>
<sequence length="71" mass="7343">METAKQAANYVSETVQGAISGASKETNKEVAKDSNANVGTRLSAAKDAVGDKLDESGHNAKADAHKEIAKN</sequence>
<evidence type="ECO:0000256" key="1">
    <source>
        <dbReference type="SAM" id="MobiDB-lite"/>
    </source>
</evidence>
<dbReference type="STRING" id="1245745.A0A0A2VCG6"/>
<dbReference type="AlphaFoldDB" id="A0A0A2VCG6"/>
<dbReference type="HOGENOM" id="CLU_179513_0_0_1"/>
<feature type="region of interest" description="Disordered" evidence="1">
    <location>
        <begin position="19"/>
        <end position="71"/>
    </location>
</feature>
<dbReference type="PANTHER" id="PTHR38789">
    <property type="entry name" value="REPRESSIBLE PROTEIN GRG1, PUTATIVE (AFU_ORTHOLOGUE AFUA_5G14210)-RELATED"/>
    <property type="match status" value="1"/>
</dbReference>
<dbReference type="EMBL" id="ANFO01001130">
    <property type="protein sequence ID" value="KGQ04047.1"/>
    <property type="molecule type" value="Genomic_DNA"/>
</dbReference>
<evidence type="ECO:0000313" key="2">
    <source>
        <dbReference type="EMBL" id="KGQ04047.1"/>
    </source>
</evidence>
<proteinExistence type="predicted"/>
<feature type="compositionally biased region" description="Basic and acidic residues" evidence="1">
    <location>
        <begin position="48"/>
        <end position="71"/>
    </location>
</feature>